<reference evidence="2 3" key="1">
    <citation type="submission" date="2014-04" db="EMBL/GenBank/DDBJ databases">
        <title>Evolutionary Origins and Diversification of the Mycorrhizal Mutualists.</title>
        <authorList>
            <consortium name="DOE Joint Genome Institute"/>
            <consortium name="Mycorrhizal Genomics Consortium"/>
            <person name="Kohler A."/>
            <person name="Kuo A."/>
            <person name="Nagy L.G."/>
            <person name="Floudas D."/>
            <person name="Copeland A."/>
            <person name="Barry K.W."/>
            <person name="Cichocki N."/>
            <person name="Veneault-Fourrey C."/>
            <person name="LaButti K."/>
            <person name="Lindquist E.A."/>
            <person name="Lipzen A."/>
            <person name="Lundell T."/>
            <person name="Morin E."/>
            <person name="Murat C."/>
            <person name="Riley R."/>
            <person name="Ohm R."/>
            <person name="Sun H."/>
            <person name="Tunlid A."/>
            <person name="Henrissat B."/>
            <person name="Grigoriev I.V."/>
            <person name="Hibbett D.S."/>
            <person name="Martin F."/>
        </authorList>
    </citation>
    <scope>NUCLEOTIDE SEQUENCE [LARGE SCALE GENOMIC DNA]</scope>
    <source>
        <strain evidence="2 3">MD-312</strain>
    </source>
</reference>
<proteinExistence type="predicted"/>
<feature type="compositionally biased region" description="Basic and acidic residues" evidence="1">
    <location>
        <begin position="7"/>
        <end position="25"/>
    </location>
</feature>
<sequence>ASLGSLQEHKEKQKAHYEALKSRDADDPDWAAIEEHWEALGGGEDSSPKTSRGRVTSARDAFAKSAAAWSRVKDVLIFGFVLDISGEEAARQASGLFASSNKIKEILNTHSVDVKNMIDWYTLVLKYGHQVGQGTVPRLRLGKAPDNDAMVLMCEPGEPQRESERRFTSTNMPWKKLMDHAFKLKFTITHWPVGVPAPGANFSLHDLAANEIHDLVDAYLRRRLGPLYDAEEAAQKERVLKKGKGKARANDDDDDKDEEEEGIEKRQPPPEVQLVPWPEDAVKLMESDPSMKLEVPLFILEDRSYIVTVGDPSAGQRRGTDGSGGHARKKKSSQTTCSHHPPPRTHIPPASPSQSEDKRPGRTSRPAGQPTRSQRPPPPPATRTHVHPTSPSQSEDERTGRTLKSRTSHFTCLATPPLVPFIQ</sequence>
<feature type="compositionally biased region" description="Acidic residues" evidence="1">
    <location>
        <begin position="251"/>
        <end position="262"/>
    </location>
</feature>
<gene>
    <name evidence="2" type="ORF">HYDPIDRAFT_34515</name>
</gene>
<evidence type="ECO:0000313" key="3">
    <source>
        <dbReference type="Proteomes" id="UP000053820"/>
    </source>
</evidence>
<dbReference type="AlphaFoldDB" id="A0A0C9VKN4"/>
<dbReference type="EMBL" id="KN839994">
    <property type="protein sequence ID" value="KIJ58085.1"/>
    <property type="molecule type" value="Genomic_DNA"/>
</dbReference>
<dbReference type="Proteomes" id="UP000053820">
    <property type="component" value="Unassembled WGS sequence"/>
</dbReference>
<dbReference type="OrthoDB" id="2666400at2759"/>
<accession>A0A0C9VKN4</accession>
<evidence type="ECO:0000313" key="2">
    <source>
        <dbReference type="EMBL" id="KIJ58085.1"/>
    </source>
</evidence>
<protein>
    <submittedName>
        <fullName evidence="2">Uncharacterized protein</fullName>
    </submittedName>
</protein>
<feature type="region of interest" description="Disordered" evidence="1">
    <location>
        <begin position="1"/>
        <end position="27"/>
    </location>
</feature>
<feature type="non-terminal residue" evidence="2">
    <location>
        <position position="423"/>
    </location>
</feature>
<name>A0A0C9VKN4_9AGAM</name>
<evidence type="ECO:0000256" key="1">
    <source>
        <dbReference type="SAM" id="MobiDB-lite"/>
    </source>
</evidence>
<keyword evidence="3" id="KW-1185">Reference proteome</keyword>
<feature type="region of interest" description="Disordered" evidence="1">
    <location>
        <begin position="239"/>
        <end position="276"/>
    </location>
</feature>
<organism evidence="2 3">
    <name type="scientific">Hydnomerulius pinastri MD-312</name>
    <dbReference type="NCBI Taxonomy" id="994086"/>
    <lineage>
        <taxon>Eukaryota</taxon>
        <taxon>Fungi</taxon>
        <taxon>Dikarya</taxon>
        <taxon>Basidiomycota</taxon>
        <taxon>Agaricomycotina</taxon>
        <taxon>Agaricomycetes</taxon>
        <taxon>Agaricomycetidae</taxon>
        <taxon>Boletales</taxon>
        <taxon>Boletales incertae sedis</taxon>
        <taxon>Leucogyrophana</taxon>
    </lineage>
</organism>
<dbReference type="HOGENOM" id="CLU_598756_0_0_1"/>
<feature type="region of interest" description="Disordered" evidence="1">
    <location>
        <begin position="310"/>
        <end position="423"/>
    </location>
</feature>